<accession>A0A2U9IFC8</accession>
<dbReference type="Proteomes" id="UP000248044">
    <property type="component" value="Chromosome"/>
</dbReference>
<organism evidence="3 4">
    <name type="scientific">Acidianus brierleyi</name>
    <dbReference type="NCBI Taxonomy" id="41673"/>
    <lineage>
        <taxon>Archaea</taxon>
        <taxon>Thermoproteota</taxon>
        <taxon>Thermoprotei</taxon>
        <taxon>Sulfolobales</taxon>
        <taxon>Sulfolobaceae</taxon>
        <taxon>Acidianus</taxon>
    </lineage>
</organism>
<keyword evidence="4" id="KW-1185">Reference proteome</keyword>
<dbReference type="GO" id="GO:0016757">
    <property type="term" value="F:glycosyltransferase activity"/>
    <property type="evidence" value="ECO:0007669"/>
    <property type="project" value="InterPro"/>
</dbReference>
<evidence type="ECO:0000256" key="1">
    <source>
        <dbReference type="ARBA" id="ARBA00022679"/>
    </source>
</evidence>
<dbReference type="Gene3D" id="3.40.50.2000">
    <property type="entry name" value="Glycogen Phosphorylase B"/>
    <property type="match status" value="1"/>
</dbReference>
<dbReference type="KEGG" id="abri:DFR85_09000"/>
<evidence type="ECO:0000313" key="3">
    <source>
        <dbReference type="EMBL" id="AWR94709.1"/>
    </source>
</evidence>
<reference evidence="3 4" key="1">
    <citation type="submission" date="2018-05" db="EMBL/GenBank/DDBJ databases">
        <title>Complete Genome Sequences of Extremely Thermoacidophilic, Metal-Mobilizing Type-Strain Members of the Archaeal Family Sulfolobaceae: Acidianus brierleyi DSM-1651T, Acidianus sulfidivorans DSM-18786T, Metallosphaera hakonensis DSM-7519T, and Metallosphaera prunae DSM-10039T.</title>
        <authorList>
            <person name="Counts J.A."/>
            <person name="Kelly R.M."/>
        </authorList>
    </citation>
    <scope>NUCLEOTIDE SEQUENCE [LARGE SCALE GENOMIC DNA]</scope>
    <source>
        <strain evidence="3 4">DSM 1651</strain>
    </source>
</reference>
<dbReference type="PANTHER" id="PTHR46401:SF2">
    <property type="entry name" value="GLYCOSYLTRANSFERASE WBBK-RELATED"/>
    <property type="match status" value="1"/>
</dbReference>
<dbReference type="PANTHER" id="PTHR46401">
    <property type="entry name" value="GLYCOSYLTRANSFERASE WBBK-RELATED"/>
    <property type="match status" value="1"/>
</dbReference>
<sequence>MFFSCFELRLGIVYDQLIAPIFPGGGGVHSLEVIKRLANDFEIVYFPSSRLFLKWGDRKDEILHKADYIGKIVEIPEIFYEMLDKYSESAYNTFFFEKFSKNMSKIYAKYTKDIEFLYEPDHTTADIFFISKFSGKKFGITLHTPLFYNNNLEYLKELIRIRFNRCLIYNRRGFITSYLYNALYLKRVYTKLLDYSPPSFIASVSEGPLFYSALYKYSIPLRILSPGNAFDSDLLKYRNVLDKADYMIYFGVLAEHKGVLEIPDILYQIRKKVNISLKLLGKFSSRCIEKLFWLKAKNLGVDKNIEFLGFIDKHKEKSKFIDIVSKAKLLLYPSHIDSFSLTILESLALGLPVVSYDIVGIHSIYKNIDAVRLVNEFHKDELAREAVNILQLDRNTYSDLLNNKKIIDFLNFYSSWDNVALEVKKYILEFGKK</sequence>
<dbReference type="SUPFAM" id="SSF53756">
    <property type="entry name" value="UDP-Glycosyltransferase/glycogen phosphorylase"/>
    <property type="match status" value="1"/>
</dbReference>
<dbReference type="AlphaFoldDB" id="A0A2U9IFC8"/>
<dbReference type="InterPro" id="IPR001296">
    <property type="entry name" value="Glyco_trans_1"/>
</dbReference>
<dbReference type="Pfam" id="PF00534">
    <property type="entry name" value="Glycos_transf_1"/>
    <property type="match status" value="1"/>
</dbReference>
<dbReference type="EMBL" id="CP029289">
    <property type="protein sequence ID" value="AWR94709.1"/>
    <property type="molecule type" value="Genomic_DNA"/>
</dbReference>
<gene>
    <name evidence="3" type="ORF">DFR85_09000</name>
</gene>
<keyword evidence="1" id="KW-0808">Transferase</keyword>
<proteinExistence type="predicted"/>
<name>A0A2U9IFC8_9CREN</name>
<protein>
    <submittedName>
        <fullName evidence="3">LPS biosynthesis protein</fullName>
    </submittedName>
</protein>
<dbReference type="CDD" id="cd03801">
    <property type="entry name" value="GT4_PimA-like"/>
    <property type="match status" value="1"/>
</dbReference>
<evidence type="ECO:0000259" key="2">
    <source>
        <dbReference type="Pfam" id="PF00534"/>
    </source>
</evidence>
<feature type="domain" description="Glycosyl transferase family 1" evidence="2">
    <location>
        <begin position="242"/>
        <end position="403"/>
    </location>
</feature>
<evidence type="ECO:0000313" key="4">
    <source>
        <dbReference type="Proteomes" id="UP000248044"/>
    </source>
</evidence>